<dbReference type="Proteomes" id="UP000502533">
    <property type="component" value="Chromosome"/>
</dbReference>
<keyword evidence="5 10" id="KW-0328">Glycosyltransferase</keyword>
<dbReference type="Gene3D" id="3.20.20.80">
    <property type="entry name" value="Glycosidases"/>
    <property type="match status" value="1"/>
</dbReference>
<dbReference type="GO" id="GO:0005975">
    <property type="term" value="P:carbohydrate metabolic process"/>
    <property type="evidence" value="ECO:0007669"/>
    <property type="project" value="InterPro"/>
</dbReference>
<name>A0A858JMX1_9PROT</name>
<dbReference type="AlphaFoldDB" id="A0A858JMX1"/>
<evidence type="ECO:0000256" key="3">
    <source>
        <dbReference type="ARBA" id="ARBA00012560"/>
    </source>
</evidence>
<comment type="catalytic activity">
    <reaction evidence="1 10">
        <text>Transfers a segment of a (1-&gt;4)-alpha-D-glucan to a new position in an acceptor, which may be glucose or a (1-&gt;4)-alpha-D-glucan.</text>
        <dbReference type="EC" id="2.4.1.25"/>
    </reaction>
</comment>
<comment type="similarity">
    <text evidence="2 10">Belongs to the disproportionating enzyme family.</text>
</comment>
<gene>
    <name evidence="11" type="primary">malQ</name>
    <name evidence="11" type="ORF">GWK63_06585</name>
</gene>
<dbReference type="PANTHER" id="PTHR32438:SF5">
    <property type="entry name" value="4-ALPHA-GLUCANOTRANSFERASE DPE1, CHLOROPLASTIC_AMYLOPLASTIC"/>
    <property type="match status" value="1"/>
</dbReference>
<evidence type="ECO:0000256" key="2">
    <source>
        <dbReference type="ARBA" id="ARBA00005684"/>
    </source>
</evidence>
<keyword evidence="6 10" id="KW-0808">Transferase</keyword>
<accession>A0A858JMX1</accession>
<dbReference type="GO" id="GO:0004134">
    <property type="term" value="F:4-alpha-glucanotransferase activity"/>
    <property type="evidence" value="ECO:0007669"/>
    <property type="project" value="UniProtKB-EC"/>
</dbReference>
<dbReference type="RefSeq" id="WP_007398226.1">
    <property type="nucleotide sequence ID" value="NZ_CALMTF010000105.1"/>
</dbReference>
<dbReference type="InterPro" id="IPR017853">
    <property type="entry name" value="GH"/>
</dbReference>
<dbReference type="InterPro" id="IPR003385">
    <property type="entry name" value="Glyco_hydro_77"/>
</dbReference>
<organism evidence="11 12">
    <name type="scientific">Komagataeibacter rhaeticus</name>
    <dbReference type="NCBI Taxonomy" id="215221"/>
    <lineage>
        <taxon>Bacteria</taxon>
        <taxon>Pseudomonadati</taxon>
        <taxon>Pseudomonadota</taxon>
        <taxon>Alphaproteobacteria</taxon>
        <taxon>Acetobacterales</taxon>
        <taxon>Acetobacteraceae</taxon>
        <taxon>Komagataeibacter</taxon>
    </lineage>
</organism>
<keyword evidence="12" id="KW-1185">Reference proteome</keyword>
<proteinExistence type="inferred from homology"/>
<dbReference type="GeneID" id="85021813"/>
<sequence length="692" mass="74283">MNNRDLADRARRAGLSMRWRDVGGQIHRVSNESIRRLLAVLENHGGAGRGPSSLPAMVVAVAGQATVLPHMGSDVPATFRLIMEEGDVVEGTLRQVRGRLVLPAMTRCGYHRLEIGGMHTTLALTPAACPSVAARTAGGPARPWGVGAQIYGLCTPGDGGIGHFGAVASLARAAASRGADALAISPVHAMFAARPEQYSPYSPSSRLFLNPLLADPHAVFDTATIQAATLRHGQADTLRALEQAPLIEWEQAAPQRYRLLRQLYEERIAPAPPDDLRAFRQAGGRALEHHAIFETLHAHFTTRGARGGDWRRWPQAMRQPDSPEVARFAAEFAHDVDFHIFVQWLAARGMAQASAAARTAGMRIGLIADMAVGVDPTGSECWARQDEFLVGASIGAPPDLLSPLGQDWGLTTFSPRGLQASGYRAFIDTLRAGFAHGGGLRIDHVMALERLWVIPQGGASADGAYLAFPVRDLMRLVALEAARADAIVIGEDLGTVTATFRRAAEKQGIMGMNVLFFERTAQGAFLPPAAWSRNATAMTTTHDLPTVAGWWQGIDLDWRVRLGQLPAGMDALSLRDERENDRAALWTALVASGARPARGTRSGRLVEKPPATATGAVGVVDEAVSLVARTPCPLVVIALEDLLGLAEQPNLPGTTTGHPNWRRRYPGTAATVLSGPDARRRLNRLRAGRGRE</sequence>
<dbReference type="EC" id="2.4.1.25" evidence="3 10"/>
<evidence type="ECO:0000313" key="12">
    <source>
        <dbReference type="Proteomes" id="UP000502533"/>
    </source>
</evidence>
<dbReference type="SUPFAM" id="SSF51445">
    <property type="entry name" value="(Trans)glycosidases"/>
    <property type="match status" value="1"/>
</dbReference>
<reference evidence="11 12" key="1">
    <citation type="submission" date="2020-03" db="EMBL/GenBank/DDBJ databases">
        <title>Isolation of cellulose-producing strains, genome characterization and application of the synthesized cellulose films as an economical and sustainable material for piezoelectric sensor construction.</title>
        <authorList>
            <person name="Mangayil R.K."/>
        </authorList>
    </citation>
    <scope>NUCLEOTIDE SEQUENCE [LARGE SCALE GENOMIC DNA]</scope>
    <source>
        <strain evidence="11 12">ENS 9a1a</strain>
    </source>
</reference>
<evidence type="ECO:0000256" key="7">
    <source>
        <dbReference type="ARBA" id="ARBA00023277"/>
    </source>
</evidence>
<evidence type="ECO:0000256" key="6">
    <source>
        <dbReference type="ARBA" id="ARBA00022679"/>
    </source>
</evidence>
<evidence type="ECO:0000313" key="11">
    <source>
        <dbReference type="EMBL" id="QIP35178.1"/>
    </source>
</evidence>
<dbReference type="PANTHER" id="PTHR32438">
    <property type="entry name" value="4-ALPHA-GLUCANOTRANSFERASE DPE1, CHLOROPLASTIC/AMYLOPLASTIC"/>
    <property type="match status" value="1"/>
</dbReference>
<protein>
    <recommendedName>
        <fullName evidence="4 10">4-alpha-glucanotransferase</fullName>
        <ecNumber evidence="3 10">2.4.1.25</ecNumber>
    </recommendedName>
    <alternativeName>
        <fullName evidence="8 10">Amylomaltase</fullName>
    </alternativeName>
    <alternativeName>
        <fullName evidence="9 10">Disproportionating enzyme</fullName>
    </alternativeName>
</protein>
<dbReference type="Pfam" id="PF02446">
    <property type="entry name" value="Glyco_hydro_77"/>
    <property type="match status" value="1"/>
</dbReference>
<dbReference type="EMBL" id="CP050139">
    <property type="protein sequence ID" value="QIP35178.1"/>
    <property type="molecule type" value="Genomic_DNA"/>
</dbReference>
<dbReference type="KEGG" id="kre:GWK63_06585"/>
<evidence type="ECO:0000256" key="9">
    <source>
        <dbReference type="ARBA" id="ARBA00031501"/>
    </source>
</evidence>
<evidence type="ECO:0000256" key="10">
    <source>
        <dbReference type="RuleBase" id="RU361207"/>
    </source>
</evidence>
<evidence type="ECO:0000256" key="1">
    <source>
        <dbReference type="ARBA" id="ARBA00000439"/>
    </source>
</evidence>
<dbReference type="NCBIfam" id="TIGR00217">
    <property type="entry name" value="malQ"/>
    <property type="match status" value="1"/>
</dbReference>
<evidence type="ECO:0000256" key="5">
    <source>
        <dbReference type="ARBA" id="ARBA00022676"/>
    </source>
</evidence>
<evidence type="ECO:0000256" key="8">
    <source>
        <dbReference type="ARBA" id="ARBA00031423"/>
    </source>
</evidence>
<evidence type="ECO:0000256" key="4">
    <source>
        <dbReference type="ARBA" id="ARBA00020295"/>
    </source>
</evidence>
<keyword evidence="7 10" id="KW-0119">Carbohydrate metabolism</keyword>